<dbReference type="GO" id="GO:0003723">
    <property type="term" value="F:RNA binding"/>
    <property type="evidence" value="ECO:0007669"/>
    <property type="project" value="UniProtKB-UniRule"/>
</dbReference>
<evidence type="ECO:0000256" key="2">
    <source>
        <dbReference type="ARBA" id="ARBA00022884"/>
    </source>
</evidence>
<dbReference type="OMA" id="IGVRIAF"/>
<dbReference type="Proteomes" id="UP001149090">
    <property type="component" value="Unassembled WGS sequence"/>
</dbReference>
<dbReference type="AlphaFoldDB" id="A0A9Q0LG06"/>
<keyword evidence="2 3" id="KW-0694">RNA-binding</keyword>
<accession>A0A9Q0LG06</accession>
<evidence type="ECO:0000256" key="1">
    <source>
        <dbReference type="ARBA" id="ARBA00022737"/>
    </source>
</evidence>
<evidence type="ECO:0000313" key="6">
    <source>
        <dbReference type="Proteomes" id="UP001149090"/>
    </source>
</evidence>
<feature type="domain" description="RRM" evidence="4">
    <location>
        <begin position="17"/>
        <end position="93"/>
    </location>
</feature>
<dbReference type="EMBL" id="JAPDFW010000082">
    <property type="protein sequence ID" value="KAJ5072157.1"/>
    <property type="molecule type" value="Genomic_DNA"/>
</dbReference>
<dbReference type="Gene3D" id="3.30.70.330">
    <property type="match status" value="4"/>
</dbReference>
<gene>
    <name evidence="5" type="ORF">M0811_09537</name>
</gene>
<dbReference type="InterPro" id="IPR000504">
    <property type="entry name" value="RRM_dom"/>
</dbReference>
<evidence type="ECO:0000259" key="4">
    <source>
        <dbReference type="PROSITE" id="PS50102"/>
    </source>
</evidence>
<dbReference type="InterPro" id="IPR035979">
    <property type="entry name" value="RBD_domain_sf"/>
</dbReference>
<dbReference type="PANTHER" id="PTHR23236">
    <property type="entry name" value="EUKARYOTIC TRANSLATION INITIATION FACTOR 4B/4H"/>
    <property type="match status" value="1"/>
</dbReference>
<dbReference type="InterPro" id="IPR012677">
    <property type="entry name" value="Nucleotide-bd_a/b_plait_sf"/>
</dbReference>
<dbReference type="OrthoDB" id="27162at2759"/>
<reference evidence="5" key="1">
    <citation type="submission" date="2022-10" db="EMBL/GenBank/DDBJ databases">
        <title>Novel sulphate-reducing endosymbionts in the free-living metamonad Anaeramoeba.</title>
        <authorList>
            <person name="Jerlstrom-Hultqvist J."/>
            <person name="Cepicka I."/>
            <person name="Gallot-Lavallee L."/>
            <person name="Salas-Leiva D."/>
            <person name="Curtis B.A."/>
            <person name="Zahonova K."/>
            <person name="Pipaliya S."/>
            <person name="Dacks J."/>
            <person name="Roger A.J."/>
        </authorList>
    </citation>
    <scope>NUCLEOTIDE SEQUENCE</scope>
    <source>
        <strain evidence="5">BMAN</strain>
    </source>
</reference>
<feature type="domain" description="RRM" evidence="4">
    <location>
        <begin position="237"/>
        <end position="312"/>
    </location>
</feature>
<dbReference type="SUPFAM" id="SSF54928">
    <property type="entry name" value="RNA-binding domain, RBD"/>
    <property type="match status" value="4"/>
</dbReference>
<feature type="domain" description="RRM" evidence="4">
    <location>
        <begin position="321"/>
        <end position="396"/>
    </location>
</feature>
<organism evidence="5 6">
    <name type="scientific">Anaeramoeba ignava</name>
    <name type="common">Anaerobic marine amoeba</name>
    <dbReference type="NCBI Taxonomy" id="1746090"/>
    <lineage>
        <taxon>Eukaryota</taxon>
        <taxon>Metamonada</taxon>
        <taxon>Anaeramoebidae</taxon>
        <taxon>Anaeramoeba</taxon>
    </lineage>
</organism>
<dbReference type="SMART" id="SM00360">
    <property type="entry name" value="RRM"/>
    <property type="match status" value="4"/>
</dbReference>
<keyword evidence="1" id="KW-0677">Repeat</keyword>
<name>A0A9Q0LG06_ANAIG</name>
<dbReference type="Pfam" id="PF00076">
    <property type="entry name" value="RRM_1"/>
    <property type="match status" value="4"/>
</dbReference>
<comment type="caution">
    <text evidence="5">The sequence shown here is derived from an EMBL/GenBank/DDBJ whole genome shotgun (WGS) entry which is preliminary data.</text>
</comment>
<feature type="domain" description="RRM" evidence="4">
    <location>
        <begin position="154"/>
        <end position="229"/>
    </location>
</feature>
<dbReference type="CDD" id="cd00590">
    <property type="entry name" value="RRM_SF"/>
    <property type="match status" value="2"/>
</dbReference>
<protein>
    <submittedName>
        <fullName evidence="5">Nucleic acid binding protein</fullName>
    </submittedName>
</protein>
<dbReference type="PANTHER" id="PTHR23236:SF119">
    <property type="entry name" value="NUCLEAR RNA-BINDING PROTEIN SART-3"/>
    <property type="match status" value="1"/>
</dbReference>
<evidence type="ECO:0000313" key="5">
    <source>
        <dbReference type="EMBL" id="KAJ5072157.1"/>
    </source>
</evidence>
<keyword evidence="6" id="KW-1185">Reference proteome</keyword>
<evidence type="ECO:0000256" key="3">
    <source>
        <dbReference type="PROSITE-ProRule" id="PRU00176"/>
    </source>
</evidence>
<sequence>MENQSTQSYHSKTGKQSTLYVGNLPFSVTSEELEKEFGNFGQVIEARVMNRNGRPAGFAFIEMKTPQDAQSALTEMDGVEVDGRKIRVEYVRPKQEFRQNFRREPFFPPMNFSPYPMQQFQRFPRFPPMNRFPMRRKPFIRRKRRTGPKQESKTQIHVSNLPFNLTDEGFKKIFDKLKVKEARIARTRVGRSKGFGFVDFETHEDQEKALNLNGTETDGRQIWVKVAFLEVKHESKTQIHVSNLSFEMTDEDLQKFFDKLKVKEARIARTRIGRSKGFGFVDFETHEDQQKALKLDGKEFDNRKITIKVAFEQPTRKESKTQVHVSNLPFKITDEELQKLFAGLKVKEARVAKTINGRSKGFAFVNFETHEDQQKALKLDGKEIDNRTIGVRIAFEQPKLESNEDENDNQ</sequence>
<dbReference type="PROSITE" id="PS50102">
    <property type="entry name" value="RRM"/>
    <property type="match status" value="4"/>
</dbReference>
<proteinExistence type="predicted"/>